<evidence type="ECO:0000259" key="2">
    <source>
        <dbReference type="Pfam" id="PF24750"/>
    </source>
</evidence>
<dbReference type="Proteomes" id="UP000504610">
    <property type="component" value="Chromosome 5"/>
</dbReference>
<feature type="domain" description="F-box protein At3g26010-like beta-propeller" evidence="2">
    <location>
        <begin position="115"/>
        <end position="313"/>
    </location>
</feature>
<keyword evidence="3" id="KW-1185">Reference proteome</keyword>
<dbReference type="PANTHER" id="PTHR31672:SF4">
    <property type="entry name" value="F-BOX DOMAIN-CONTAINING PROTEIN"/>
    <property type="match status" value="1"/>
</dbReference>
<protein>
    <submittedName>
        <fullName evidence="4">F-box protein At5g03970-like</fullName>
    </submittedName>
</protein>
<dbReference type="Pfam" id="PF24750">
    <property type="entry name" value="b-prop_At3g26010-like"/>
    <property type="match status" value="1"/>
</dbReference>
<dbReference type="InterPro" id="IPR001810">
    <property type="entry name" value="F-box_dom"/>
</dbReference>
<reference evidence="4" key="2">
    <citation type="submission" date="2025-08" db="UniProtKB">
        <authorList>
            <consortium name="RefSeq"/>
        </authorList>
    </citation>
    <scope>IDENTIFICATION</scope>
    <source>
        <tissue evidence="4">Leaf</tissue>
    </source>
</reference>
<evidence type="ECO:0000313" key="4">
    <source>
        <dbReference type="RefSeq" id="XP_018488075.1"/>
    </source>
</evidence>
<feature type="domain" description="F-box" evidence="1">
    <location>
        <begin position="24"/>
        <end position="59"/>
    </location>
</feature>
<evidence type="ECO:0000259" key="1">
    <source>
        <dbReference type="Pfam" id="PF00646"/>
    </source>
</evidence>
<gene>
    <name evidence="4" type="primary">LOC108858688</name>
</gene>
<proteinExistence type="predicted"/>
<dbReference type="SUPFAM" id="SSF81383">
    <property type="entry name" value="F-box domain"/>
    <property type="match status" value="1"/>
</dbReference>
<dbReference type="RefSeq" id="XP_018488075.1">
    <property type="nucleotide sequence ID" value="XM_018632573.2"/>
</dbReference>
<dbReference type="GeneID" id="108858688"/>
<dbReference type="Pfam" id="PF00646">
    <property type="entry name" value="F-box"/>
    <property type="match status" value="1"/>
</dbReference>
<dbReference type="InterPro" id="IPR036047">
    <property type="entry name" value="F-box-like_dom_sf"/>
</dbReference>
<dbReference type="OrthoDB" id="605328at2759"/>
<organism evidence="3 4">
    <name type="scientific">Raphanus sativus</name>
    <name type="common">Radish</name>
    <name type="synonym">Raphanus raphanistrum var. sativus</name>
    <dbReference type="NCBI Taxonomy" id="3726"/>
    <lineage>
        <taxon>Eukaryota</taxon>
        <taxon>Viridiplantae</taxon>
        <taxon>Streptophyta</taxon>
        <taxon>Embryophyta</taxon>
        <taxon>Tracheophyta</taxon>
        <taxon>Spermatophyta</taxon>
        <taxon>Magnoliopsida</taxon>
        <taxon>eudicotyledons</taxon>
        <taxon>Gunneridae</taxon>
        <taxon>Pentapetalae</taxon>
        <taxon>rosids</taxon>
        <taxon>malvids</taxon>
        <taxon>Brassicales</taxon>
        <taxon>Brassicaceae</taxon>
        <taxon>Brassiceae</taxon>
        <taxon>Raphanus</taxon>
    </lineage>
</organism>
<dbReference type="PANTHER" id="PTHR31672">
    <property type="entry name" value="BNACNNG10540D PROTEIN"/>
    <property type="match status" value="1"/>
</dbReference>
<dbReference type="InterPro" id="IPR050796">
    <property type="entry name" value="SCF_F-box_component"/>
</dbReference>
<sequence length="409" mass="47027">MSRLKTSFGNRSDVSVHQVVNSGDIMSEILLLLPPETVYTLIMVSKRWLQIISDPLFRRTYLTKWRTKSELLGYFICKTKNSGSFKYELRHTPPQLLRHPSSTRTSLLGDEIESLKQLGHYVDSSSNGFVLCSNRPNGYYLWNPSTRRRDRIPHPIVHFEISCTSLMIVEDRPLSYKVIRADWVSKPSAKLRVETFSSNTNTWSCSELTCSEPMVLILGSQGGGRGGKVIGGVVYWYATGGRVAIYDSNNKEKRIDLVKLPKIYDSDERVLARSGDGCVQYGRCTKSVMEIWKLEEVSGVFKWKHQHKLNFKVMWRWYDVKQDARFERKLLAFPIRNETHAATTITQIGSKKKSISKEEEQGVPYGVSEMYCHSFDDLGFPFFLRYTNRGDVSEIIGRKLLRHYMSSSV</sequence>
<name>A0A6J0NUH9_RAPSA</name>
<reference evidence="3" key="1">
    <citation type="journal article" date="2019" name="Database">
        <title>The radish genome database (RadishGD): an integrated information resource for radish genomics.</title>
        <authorList>
            <person name="Yu H.J."/>
            <person name="Baek S."/>
            <person name="Lee Y.J."/>
            <person name="Cho A."/>
            <person name="Mun J.H."/>
        </authorList>
    </citation>
    <scope>NUCLEOTIDE SEQUENCE [LARGE SCALE GENOMIC DNA]</scope>
    <source>
        <strain evidence="3">cv. WK10039</strain>
    </source>
</reference>
<dbReference type="InterPro" id="IPR056592">
    <property type="entry name" value="Beta-prop_At3g26010-like"/>
</dbReference>
<evidence type="ECO:0000313" key="3">
    <source>
        <dbReference type="Proteomes" id="UP000504610"/>
    </source>
</evidence>
<dbReference type="AlphaFoldDB" id="A0A6J0NUH9"/>
<dbReference type="KEGG" id="rsz:108858688"/>
<accession>A0A6J0NUH9</accession>